<gene>
    <name evidence="1" type="ORF">OtV5_225</name>
</gene>
<evidence type="ECO:0000313" key="2">
    <source>
        <dbReference type="Proteomes" id="UP000203890"/>
    </source>
</evidence>
<dbReference type="RefSeq" id="YP_001648322.1">
    <property type="nucleotide sequence ID" value="NC_010191.2"/>
</dbReference>
<name>A9YWE3_9PHYC</name>
<keyword evidence="2" id="KW-1185">Reference proteome</keyword>
<proteinExistence type="predicted"/>
<dbReference type="KEGG" id="vg:5845579"/>
<dbReference type="Proteomes" id="UP000203890">
    <property type="component" value="Segment"/>
</dbReference>
<organism evidence="1 2">
    <name type="scientific">Ostreococcus tauri virus OtV5</name>
    <dbReference type="NCBI Taxonomy" id="1785753"/>
    <lineage>
        <taxon>Viruses</taxon>
        <taxon>Varidnaviria</taxon>
        <taxon>Bamfordvirae</taxon>
        <taxon>Nucleocytoviricota</taxon>
        <taxon>Megaviricetes</taxon>
        <taxon>Algavirales</taxon>
        <taxon>Phycodnaviridae</taxon>
        <taxon>Prasinovirus</taxon>
        <taxon>Prasinovirus ostreotauri</taxon>
    </lineage>
</organism>
<dbReference type="GeneID" id="5845579"/>
<accession>A9YWE3</accession>
<dbReference type="EMBL" id="EU304328">
    <property type="protein sequence ID" value="ABY28026.1"/>
    <property type="molecule type" value="Genomic_DNA"/>
</dbReference>
<evidence type="ECO:0000313" key="1">
    <source>
        <dbReference type="EMBL" id="ABY28026.1"/>
    </source>
</evidence>
<sequence length="309" mass="35932">MRCQDCKTCLSAIKNGHFGCMKTFNYKKSKVIEATAAHQQRNMYNFLKTYGCPRSLEVEIELCAKNHWLDEYYSFLRYSVPNYETKLLIIRHMMYAAIKYGDMCMMNSVYTHGTSTFRDEAFVEIDDMDTAISTAIKTANPEKIERVYQMFWDRSEDWSPSDFKDAIITGNVNVLAKVIEMWKLSSDGLRGVTNTIKLHTIANSRIDMLKMLDREFNGYPEHMMHQMRTHRGYSTRARQEMNKYVWGELLRARSRNTASLAAGIVEQRQETVTNLQKALSLIEECEIPEGKYLELCNLLMDVHRRGVTA</sequence>
<reference evidence="1 2" key="1">
    <citation type="journal article" date="2008" name="PLoS ONE">
        <title>Life-cycle and genome of OtV5, a large DNA virus of the pelagic marine unicellular green alga Ostreococcus tauri.</title>
        <authorList>
            <person name="Derelle E."/>
            <person name="Ferraz C."/>
            <person name="Escande M.L."/>
            <person name="Eychenie S."/>
            <person name="Cooke R."/>
            <person name="Piganeau G."/>
            <person name="Desdevises Y."/>
            <person name="Bellec L."/>
            <person name="Moreau H."/>
            <person name="Grimsley N."/>
        </authorList>
    </citation>
    <scope>NUCLEOTIDE SEQUENCE [LARGE SCALE GENOMIC DNA]</scope>
    <source>
        <strain evidence="1 2">OtV5</strain>
    </source>
</reference>
<protein>
    <submittedName>
        <fullName evidence="1">Uncharacterized protein</fullName>
    </submittedName>
</protein>